<dbReference type="InterPro" id="IPR007325">
    <property type="entry name" value="KFase/CYL"/>
</dbReference>
<dbReference type="InterPro" id="IPR037175">
    <property type="entry name" value="KFase_sf"/>
</dbReference>
<dbReference type="EMBL" id="PCTL01000008">
    <property type="protein sequence ID" value="PIP73748.1"/>
    <property type="molecule type" value="Genomic_DNA"/>
</dbReference>
<comment type="caution">
    <text evidence="1">The sequence shown here is derived from an EMBL/GenBank/DDBJ whole genome shotgun (WGS) entry which is preliminary data.</text>
</comment>
<accession>A0A2H0CWF0</accession>
<dbReference type="SUPFAM" id="SSF102198">
    <property type="entry name" value="Putative cyclase"/>
    <property type="match status" value="1"/>
</dbReference>
<dbReference type="Pfam" id="PF04199">
    <property type="entry name" value="Cyclase"/>
    <property type="match status" value="1"/>
</dbReference>
<dbReference type="Proteomes" id="UP000230638">
    <property type="component" value="Unassembled WGS sequence"/>
</dbReference>
<gene>
    <name evidence="1" type="ORF">COW88_00985</name>
</gene>
<evidence type="ECO:0000313" key="1">
    <source>
        <dbReference type="EMBL" id="PIP73748.1"/>
    </source>
</evidence>
<dbReference type="PANTHER" id="PTHR31118:SF32">
    <property type="entry name" value="KYNURENINE FORMAMIDASE"/>
    <property type="match status" value="1"/>
</dbReference>
<evidence type="ECO:0008006" key="3">
    <source>
        <dbReference type="Google" id="ProtNLM"/>
    </source>
</evidence>
<evidence type="ECO:0000313" key="2">
    <source>
        <dbReference type="Proteomes" id="UP000230638"/>
    </source>
</evidence>
<dbReference type="GO" id="GO:0019441">
    <property type="term" value="P:L-tryptophan catabolic process to kynurenine"/>
    <property type="evidence" value="ECO:0007669"/>
    <property type="project" value="InterPro"/>
</dbReference>
<reference evidence="1 2" key="1">
    <citation type="submission" date="2017-09" db="EMBL/GenBank/DDBJ databases">
        <title>Depth-based differentiation of microbial function through sediment-hosted aquifers and enrichment of novel symbionts in the deep terrestrial subsurface.</title>
        <authorList>
            <person name="Probst A.J."/>
            <person name="Ladd B."/>
            <person name="Jarett J.K."/>
            <person name="Geller-Mcgrath D.E."/>
            <person name="Sieber C.M."/>
            <person name="Emerson J.B."/>
            <person name="Anantharaman K."/>
            <person name="Thomas B.C."/>
            <person name="Malmstrom R."/>
            <person name="Stieglmeier M."/>
            <person name="Klingl A."/>
            <person name="Woyke T."/>
            <person name="Ryan C.M."/>
            <person name="Banfield J.F."/>
        </authorList>
    </citation>
    <scope>NUCLEOTIDE SEQUENCE [LARGE SCALE GENOMIC DNA]</scope>
    <source>
        <strain evidence="1">CG22_combo_CG10-13_8_21_14_all_47_15</strain>
    </source>
</reference>
<dbReference type="AlphaFoldDB" id="A0A2H0CWF0"/>
<organism evidence="1 2">
    <name type="scientific">Candidatus Lloydbacteria bacterium CG22_combo_CG10-13_8_21_14_all_47_15</name>
    <dbReference type="NCBI Taxonomy" id="1974635"/>
    <lineage>
        <taxon>Bacteria</taxon>
        <taxon>Candidatus Lloydiibacteriota</taxon>
    </lineage>
</organism>
<dbReference type="Gene3D" id="3.50.30.50">
    <property type="entry name" value="Putative cyclase"/>
    <property type="match status" value="1"/>
</dbReference>
<protein>
    <recommendedName>
        <fullName evidence="3">Cyclase</fullName>
    </recommendedName>
</protein>
<sequence length="126" mass="13982">MKLIDLTHSFIDHMPAFPGDPQATLTPVANIDEAGYTDHELKSYMHVGTHMDAPLHMIKDGEKMDALPLEHFFGPGVVLDVRGKQVIDASVFESVKVTRGSIVLLYTGFDHRKLGESRYITGYSPV</sequence>
<dbReference type="PANTHER" id="PTHR31118">
    <property type="entry name" value="CYCLASE-LIKE PROTEIN 2"/>
    <property type="match status" value="1"/>
</dbReference>
<proteinExistence type="predicted"/>
<name>A0A2H0CWF0_9BACT</name>
<dbReference type="GO" id="GO:0004061">
    <property type="term" value="F:arylformamidase activity"/>
    <property type="evidence" value="ECO:0007669"/>
    <property type="project" value="InterPro"/>
</dbReference>